<dbReference type="FunFam" id="2.60.120.200:FF:000039">
    <property type="entry name" value="Collagen XV alpha 1 chain"/>
    <property type="match status" value="1"/>
</dbReference>
<gene>
    <name evidence="4" type="ORF">PAL_GLEAN10008009</name>
</gene>
<keyword evidence="4" id="KW-0176">Collagen</keyword>
<dbReference type="Gene3D" id="2.60.120.200">
    <property type="match status" value="1"/>
</dbReference>
<dbReference type="GO" id="GO:0005581">
    <property type="term" value="C:collagen trimer"/>
    <property type="evidence" value="ECO:0007669"/>
    <property type="project" value="UniProtKB-KW"/>
</dbReference>
<dbReference type="eggNOG" id="KOG3546">
    <property type="taxonomic scope" value="Eukaryota"/>
</dbReference>
<dbReference type="InterPro" id="IPR013320">
    <property type="entry name" value="ConA-like_dom_sf"/>
</dbReference>
<evidence type="ECO:0000313" key="5">
    <source>
        <dbReference type="Proteomes" id="UP000010552"/>
    </source>
</evidence>
<dbReference type="EMBL" id="KB030636">
    <property type="protein sequence ID" value="ELK12964.1"/>
    <property type="molecule type" value="Genomic_DNA"/>
</dbReference>
<dbReference type="SUPFAM" id="SSF49899">
    <property type="entry name" value="Concanavalin A-like lectins/glucanases"/>
    <property type="match status" value="1"/>
</dbReference>
<dbReference type="Proteomes" id="UP000010552">
    <property type="component" value="Unassembled WGS sequence"/>
</dbReference>
<proteinExistence type="predicted"/>
<name>L5KMU3_PTEAL</name>
<keyword evidence="5" id="KW-1185">Reference proteome</keyword>
<evidence type="ECO:0000256" key="1">
    <source>
        <dbReference type="ARBA" id="ARBA00022729"/>
    </source>
</evidence>
<dbReference type="SMART" id="SM00210">
    <property type="entry name" value="TSPN"/>
    <property type="match status" value="1"/>
</dbReference>
<dbReference type="AlphaFoldDB" id="L5KMU3"/>
<reference evidence="5" key="1">
    <citation type="journal article" date="2013" name="Science">
        <title>Comparative analysis of bat genomes provides insight into the evolution of flight and immunity.</title>
        <authorList>
            <person name="Zhang G."/>
            <person name="Cowled C."/>
            <person name="Shi Z."/>
            <person name="Huang Z."/>
            <person name="Bishop-Lilly K.A."/>
            <person name="Fang X."/>
            <person name="Wynne J.W."/>
            <person name="Xiong Z."/>
            <person name="Baker M.L."/>
            <person name="Zhao W."/>
            <person name="Tachedjian M."/>
            <person name="Zhu Y."/>
            <person name="Zhou P."/>
            <person name="Jiang X."/>
            <person name="Ng J."/>
            <person name="Yang L."/>
            <person name="Wu L."/>
            <person name="Xiao J."/>
            <person name="Feng Y."/>
            <person name="Chen Y."/>
            <person name="Sun X."/>
            <person name="Zhang Y."/>
            <person name="Marsh G.A."/>
            <person name="Crameri G."/>
            <person name="Broder C.C."/>
            <person name="Frey K.G."/>
            <person name="Wang L.F."/>
            <person name="Wang J."/>
        </authorList>
    </citation>
    <scope>NUCLEOTIDE SEQUENCE [LARGE SCALE GENOMIC DNA]</scope>
</reference>
<evidence type="ECO:0000256" key="2">
    <source>
        <dbReference type="ARBA" id="ARBA00022737"/>
    </source>
</evidence>
<sequence length="375" mass="40476">MARVERCNFACDIRYCQLSSRRQLQVLWSFVSFAAALIPKGKKVLRRHTLVFLSSCTCRLDPLMSDSASQGHLDLTELVGVPLPSSVSFVTGYGGFPAYSFGPGANVGRPARTLIPPTFFRDFAISVTAKPSSTRGGVLFAITDALQKIIYLGLRLSGVEDGHQRVILYYTEPGSRVSHEAAAFSVPVMTHRWNRFAVTVQDEEVTLIMDCEEHGHIPFQRSSQALAFEPSAGIFVGNAGATGLERFTGPHTEDGLAATAAAGEAEVTTSTARETEVTVSTAEEAEVIVSPAEEAEASSVPTEVPALSMTTEDPGEKLTLVSISECMFHFTSFREMVGVSGGSRPWPFSSVYKMQSDSLVGLSPNRHSFGGRSFC</sequence>
<dbReference type="STRING" id="9402.L5KMU3"/>
<dbReference type="InParanoid" id="L5KMU3"/>
<accession>L5KMU3</accession>
<keyword evidence="1" id="KW-0732">Signal</keyword>
<organism evidence="4 5">
    <name type="scientific">Pteropus alecto</name>
    <name type="common">Black flying fox</name>
    <dbReference type="NCBI Taxonomy" id="9402"/>
    <lineage>
        <taxon>Eukaryota</taxon>
        <taxon>Metazoa</taxon>
        <taxon>Chordata</taxon>
        <taxon>Craniata</taxon>
        <taxon>Vertebrata</taxon>
        <taxon>Euteleostomi</taxon>
        <taxon>Mammalia</taxon>
        <taxon>Eutheria</taxon>
        <taxon>Laurasiatheria</taxon>
        <taxon>Chiroptera</taxon>
        <taxon>Yinpterochiroptera</taxon>
        <taxon>Pteropodoidea</taxon>
        <taxon>Pteropodidae</taxon>
        <taxon>Pteropodinae</taxon>
        <taxon>Pteropus</taxon>
    </lineage>
</organism>
<keyword evidence="2" id="KW-0677">Repeat</keyword>
<protein>
    <submittedName>
        <fullName evidence="4">Collagen alpha-1(XV) chain</fullName>
    </submittedName>
</protein>
<evidence type="ECO:0000259" key="3">
    <source>
        <dbReference type="SMART" id="SM00210"/>
    </source>
</evidence>
<dbReference type="InterPro" id="IPR048287">
    <property type="entry name" value="TSPN-like_N"/>
</dbReference>
<feature type="domain" description="Thrombospondin-like N-terminal" evidence="3">
    <location>
        <begin position="72"/>
        <end position="252"/>
    </location>
</feature>
<evidence type="ECO:0000313" key="4">
    <source>
        <dbReference type="EMBL" id="ELK12964.1"/>
    </source>
</evidence>